<protein>
    <submittedName>
        <fullName evidence="1">Uncharacterized protein</fullName>
    </submittedName>
</protein>
<evidence type="ECO:0000313" key="2">
    <source>
        <dbReference type="Proteomes" id="UP001642483"/>
    </source>
</evidence>
<comment type="caution">
    <text evidence="1">The sequence shown here is derived from an EMBL/GenBank/DDBJ whole genome shotgun (WGS) entry which is preliminary data.</text>
</comment>
<name>A0ABP0FN15_CLALP</name>
<accession>A0ABP0FN15</accession>
<reference evidence="1 2" key="1">
    <citation type="submission" date="2024-02" db="EMBL/GenBank/DDBJ databases">
        <authorList>
            <person name="Daric V."/>
            <person name="Darras S."/>
        </authorList>
    </citation>
    <scope>NUCLEOTIDE SEQUENCE [LARGE SCALE GENOMIC DNA]</scope>
</reference>
<proteinExistence type="predicted"/>
<keyword evidence="2" id="KW-1185">Reference proteome</keyword>
<dbReference type="EMBL" id="CAWYQH010000079">
    <property type="protein sequence ID" value="CAK8681038.1"/>
    <property type="molecule type" value="Genomic_DNA"/>
</dbReference>
<sequence>MKMKQFRAKAFNSTTVDRVLNLSCSFSKVLWTILHIDKICRLIKNKMNSESLYNLGRKKLAWAMFKRLIHEDSIFCSTKLFYQFVSDETWPKPIKLDVLKFFIRILDGCICSKDVPIDHWEIPQHAYHLCNDWYKKLMLRAHVLLRNCTHILMITYTDKTFSPWQVIEQSARDQLSSRTCDLLVEYAVEGFFLSNKIWQEDVSVKMSKQCQRGYRYAVPQFENWRSGAVSIQVCKTNPDGLNMNTKNNIITHSRQDKLDLDLRQHNGNQLSLGQTVSVLDRELQRIQARNKSRKSPASEDNEDVKIAPSIKVEVVAFGSPYFDLFWALMRKSSSHGFTVNTASISLESLSLPVTKSILQNLENPTEILKLNFSHQDPALMLKLKDLLSRITELEQFTFASWTSKITTLTFSETYELWNDVFAKWPHLKHITLSRIRMSFGPANAAGYKVNNPARLPKNLLSLNFSNGCVTTDLLEWLSACSQGNCQLWPITYLLPQMTFSFETCLTRNSDVWKKFLSLIHKPFMAMEKLSFKHCGLVDDQAQDLVDLIHSQKHCSPLNTFVINEPKLSWRFIKRLLLAFLSGFPNKDLTKTATLKRRFPKLQLFSVVLPALATSDASNFMLQQLRADVTEYVEKNTNDKFTFQVRLDTE</sequence>
<organism evidence="1 2">
    <name type="scientific">Clavelina lepadiformis</name>
    <name type="common">Light-bulb sea squirt</name>
    <name type="synonym">Ascidia lepadiformis</name>
    <dbReference type="NCBI Taxonomy" id="159417"/>
    <lineage>
        <taxon>Eukaryota</taxon>
        <taxon>Metazoa</taxon>
        <taxon>Chordata</taxon>
        <taxon>Tunicata</taxon>
        <taxon>Ascidiacea</taxon>
        <taxon>Aplousobranchia</taxon>
        <taxon>Clavelinidae</taxon>
        <taxon>Clavelina</taxon>
    </lineage>
</organism>
<dbReference type="Proteomes" id="UP001642483">
    <property type="component" value="Unassembled WGS sequence"/>
</dbReference>
<evidence type="ECO:0000313" key="1">
    <source>
        <dbReference type="EMBL" id="CAK8681038.1"/>
    </source>
</evidence>
<dbReference type="SUPFAM" id="SSF52047">
    <property type="entry name" value="RNI-like"/>
    <property type="match status" value="1"/>
</dbReference>
<gene>
    <name evidence="1" type="ORF">CVLEPA_LOCUS11279</name>
</gene>